<accession>A0A4U2Y8E8</accession>
<dbReference type="GO" id="GO:0005524">
    <property type="term" value="F:ATP binding"/>
    <property type="evidence" value="ECO:0007669"/>
    <property type="project" value="UniProtKB-UniRule"/>
</dbReference>
<dbReference type="InterPro" id="IPR000719">
    <property type="entry name" value="Prot_kinase_dom"/>
</dbReference>
<dbReference type="Pfam" id="PF00069">
    <property type="entry name" value="Pkinase"/>
    <property type="match status" value="1"/>
</dbReference>
<keyword evidence="2 3" id="KW-0067">ATP-binding</keyword>
<feature type="binding site" evidence="3">
    <location>
        <position position="40"/>
    </location>
    <ligand>
        <name>ATP</name>
        <dbReference type="ChEBI" id="CHEBI:30616"/>
    </ligand>
</feature>
<keyword evidence="5" id="KW-0808">Transferase</keyword>
<sequence length="683" mass="77508">MIGGFVMNDINGYSIIRTLGAGNFGTTYEVEKNGMSFALKLIRENILDKEAVNSKRVEREINLLKSITHNSVVKYVDDGFISDGIQKYRYIVMEYVEGETLEALIDRKTLSVSEACFLVRNIYSGIQAIHDSNIIHRDLKPSNIIVTNDSLEIKILDFGISKLIDASTLTTTGQGMGTFAYMAPEQLRSAKDIDFRADYYSAGAILYELISGEKPLKMNNQLEAINKILNERPEPLASKIPSVPIEISELVDILLKKQPFERNASFDDIVLLLEKYKKPDVRTTPKITKIYFNPNIEFLPMVIQNDAKAVVEYNNSHSINGAIFNAPQLLHSDKNYQELVQSNVRLIVDPYTQTLGYSAFTTKPTYKKIPYLVSALRKETPKDFLNNSSLQQRVKKVIDLQEHYNATILLSPYHFLEDNRDEWLNVDYNAYKEGKSYLKSAGINKPLYYGISFEIGEFEDINYIKELVNLVTSANPDGYYLQISGNFDTTNSNHYLSYAYLVKMLAESKKEIILSRVNDFSLGLIALGANTVSAGLGQSDNFKKEYLEREQGGGTTRRYYVEKLMGLFNQNILDDVLSTNAGKNCICRCDFCLGSSNTNQLYEFNNVIKHHVFVKNKQMLELSLLQPAGKMNKFLSNVEGAIQLTKEINKEKRIKNFGHSHLEVWRDVILEVSKSKLSEASHM</sequence>
<keyword evidence="5" id="KW-0723">Serine/threonine-protein kinase</keyword>
<dbReference type="PROSITE" id="PS50011">
    <property type="entry name" value="PROTEIN_KINASE_DOM"/>
    <property type="match status" value="1"/>
</dbReference>
<gene>
    <name evidence="5" type="ORF">E8L90_14025</name>
</gene>
<reference evidence="5 6" key="1">
    <citation type="submission" date="2019-04" db="EMBL/GenBank/DDBJ databases">
        <title>Whole genome sequencing of Brevibacillus sp. TGS2-1.</title>
        <authorList>
            <person name="Choi A."/>
        </authorList>
    </citation>
    <scope>NUCLEOTIDE SEQUENCE [LARGE SCALE GENOMIC DNA]</scope>
    <source>
        <strain evidence="5 6">TGS2-1</strain>
    </source>
</reference>
<dbReference type="Proteomes" id="UP000307841">
    <property type="component" value="Unassembled WGS sequence"/>
</dbReference>
<dbReference type="PANTHER" id="PTHR24348">
    <property type="entry name" value="SERINE/THREONINE-PROTEIN KINASE UNC-51-RELATED"/>
    <property type="match status" value="1"/>
</dbReference>
<dbReference type="SUPFAM" id="SSF56112">
    <property type="entry name" value="Protein kinase-like (PK-like)"/>
    <property type="match status" value="1"/>
</dbReference>
<feature type="domain" description="Protein kinase" evidence="4">
    <location>
        <begin position="13"/>
        <end position="277"/>
    </location>
</feature>
<protein>
    <submittedName>
        <fullName evidence="5">Serine/threonine protein kinase</fullName>
    </submittedName>
</protein>
<dbReference type="CDD" id="cd14014">
    <property type="entry name" value="STKc_PknB_like"/>
    <property type="match status" value="1"/>
</dbReference>
<evidence type="ECO:0000313" key="6">
    <source>
        <dbReference type="Proteomes" id="UP000307841"/>
    </source>
</evidence>
<dbReference type="GO" id="GO:0004674">
    <property type="term" value="F:protein serine/threonine kinase activity"/>
    <property type="evidence" value="ECO:0007669"/>
    <property type="project" value="UniProtKB-KW"/>
</dbReference>
<dbReference type="InterPro" id="IPR011009">
    <property type="entry name" value="Kinase-like_dom_sf"/>
</dbReference>
<keyword evidence="6" id="KW-1185">Reference proteome</keyword>
<dbReference type="Gene3D" id="1.10.510.10">
    <property type="entry name" value="Transferase(Phosphotransferase) domain 1"/>
    <property type="match status" value="1"/>
</dbReference>
<evidence type="ECO:0000256" key="3">
    <source>
        <dbReference type="PROSITE-ProRule" id="PRU10141"/>
    </source>
</evidence>
<keyword evidence="1 3" id="KW-0547">Nucleotide-binding</keyword>
<dbReference type="EMBL" id="SZNK01000001">
    <property type="protein sequence ID" value="TKI56495.1"/>
    <property type="molecule type" value="Genomic_DNA"/>
</dbReference>
<organism evidence="5 6">
    <name type="scientific">Brevibacillus antibioticus</name>
    <dbReference type="NCBI Taxonomy" id="2570228"/>
    <lineage>
        <taxon>Bacteria</taxon>
        <taxon>Bacillati</taxon>
        <taxon>Bacillota</taxon>
        <taxon>Bacilli</taxon>
        <taxon>Bacillales</taxon>
        <taxon>Paenibacillaceae</taxon>
        <taxon>Brevibacillus</taxon>
    </lineage>
</organism>
<evidence type="ECO:0000259" key="4">
    <source>
        <dbReference type="PROSITE" id="PS50011"/>
    </source>
</evidence>
<dbReference type="InterPro" id="IPR017441">
    <property type="entry name" value="Protein_kinase_ATP_BS"/>
</dbReference>
<dbReference type="PROSITE" id="PS00107">
    <property type="entry name" value="PROTEIN_KINASE_ATP"/>
    <property type="match status" value="1"/>
</dbReference>
<dbReference type="InterPro" id="IPR045269">
    <property type="entry name" value="Atg1-like"/>
</dbReference>
<dbReference type="InterPro" id="IPR008271">
    <property type="entry name" value="Ser/Thr_kinase_AS"/>
</dbReference>
<evidence type="ECO:0000256" key="1">
    <source>
        <dbReference type="ARBA" id="ARBA00022741"/>
    </source>
</evidence>
<dbReference type="SMART" id="SM00220">
    <property type="entry name" value="S_TKc"/>
    <property type="match status" value="1"/>
</dbReference>
<dbReference type="PANTHER" id="PTHR24348:SF68">
    <property type="entry name" value="SERINE_THREONINE-PROTEIN KINASE ATG1C"/>
    <property type="match status" value="1"/>
</dbReference>
<proteinExistence type="predicted"/>
<evidence type="ECO:0000313" key="5">
    <source>
        <dbReference type="EMBL" id="TKI56495.1"/>
    </source>
</evidence>
<dbReference type="GO" id="GO:0005737">
    <property type="term" value="C:cytoplasm"/>
    <property type="evidence" value="ECO:0007669"/>
    <property type="project" value="TreeGrafter"/>
</dbReference>
<evidence type="ECO:0000256" key="2">
    <source>
        <dbReference type="ARBA" id="ARBA00022840"/>
    </source>
</evidence>
<keyword evidence="5" id="KW-0418">Kinase</keyword>
<name>A0A4U2Y8E8_9BACL</name>
<dbReference type="AlphaFoldDB" id="A0A4U2Y8E8"/>
<dbReference type="PROSITE" id="PS00108">
    <property type="entry name" value="PROTEIN_KINASE_ST"/>
    <property type="match status" value="1"/>
</dbReference>
<comment type="caution">
    <text evidence="5">The sequence shown here is derived from an EMBL/GenBank/DDBJ whole genome shotgun (WGS) entry which is preliminary data.</text>
</comment>